<evidence type="ECO:0000259" key="4">
    <source>
        <dbReference type="PROSITE" id="PS50048"/>
    </source>
</evidence>
<comment type="caution">
    <text evidence="5">The sequence shown here is derived from an EMBL/GenBank/DDBJ whole genome shotgun (WGS) entry which is preliminary data.</text>
</comment>
<dbReference type="EMBL" id="JAGMUV010000023">
    <property type="protein sequence ID" value="KAH7123097.1"/>
    <property type="molecule type" value="Genomic_DNA"/>
</dbReference>
<evidence type="ECO:0000313" key="5">
    <source>
        <dbReference type="EMBL" id="KAH7123097.1"/>
    </source>
</evidence>
<keyword evidence="6" id="KW-1185">Reference proteome</keyword>
<gene>
    <name evidence="5" type="ORF">EDB81DRAFT_731821</name>
</gene>
<dbReference type="GO" id="GO:0003677">
    <property type="term" value="F:DNA binding"/>
    <property type="evidence" value="ECO:0007669"/>
    <property type="project" value="InterPro"/>
</dbReference>
<dbReference type="PROSITE" id="PS00463">
    <property type="entry name" value="ZN2_CY6_FUNGAL_1"/>
    <property type="match status" value="1"/>
</dbReference>
<evidence type="ECO:0000256" key="2">
    <source>
        <dbReference type="ARBA" id="ARBA00023242"/>
    </source>
</evidence>
<dbReference type="InterPro" id="IPR007219">
    <property type="entry name" value="XnlR_reg_dom"/>
</dbReference>
<dbReference type="PROSITE" id="PS50048">
    <property type="entry name" value="ZN2_CY6_FUNGAL_2"/>
    <property type="match status" value="1"/>
</dbReference>
<feature type="domain" description="Zn(2)-C6 fungal-type" evidence="4">
    <location>
        <begin position="57"/>
        <end position="87"/>
    </location>
</feature>
<dbReference type="GO" id="GO:0008270">
    <property type="term" value="F:zinc ion binding"/>
    <property type="evidence" value="ECO:0007669"/>
    <property type="project" value="InterPro"/>
</dbReference>
<dbReference type="InterPro" id="IPR036864">
    <property type="entry name" value="Zn2-C6_fun-type_DNA-bd_sf"/>
</dbReference>
<accession>A0A9P9DQA2</accession>
<proteinExistence type="predicted"/>
<organism evidence="5 6">
    <name type="scientific">Dactylonectria macrodidyma</name>
    <dbReference type="NCBI Taxonomy" id="307937"/>
    <lineage>
        <taxon>Eukaryota</taxon>
        <taxon>Fungi</taxon>
        <taxon>Dikarya</taxon>
        <taxon>Ascomycota</taxon>
        <taxon>Pezizomycotina</taxon>
        <taxon>Sordariomycetes</taxon>
        <taxon>Hypocreomycetidae</taxon>
        <taxon>Hypocreales</taxon>
        <taxon>Nectriaceae</taxon>
        <taxon>Dactylonectria</taxon>
    </lineage>
</organism>
<evidence type="ECO:0000313" key="6">
    <source>
        <dbReference type="Proteomes" id="UP000738349"/>
    </source>
</evidence>
<sequence length="615" mass="68590">MESADTMVVTSDAEVVENGDGATEPNQAQTEIRHGNSSVDTGNHRDARSSKARVSIACTICRAQHLRCDAALPTCSRCRSLNKKCIYTNIRRSRRKQMNQKEAMIMGSASGEETMGENLFTDYSPTLGETHDADFSFPVTVEPFRQNVPGFNIAVTSAAMDGFYTYFFKGHPFVLPKPHLICQLDRDAASLTNLISIITLIGSMYIQDGRYETFRQDVDRAVQKELPSDGFTVQALMLFALVLEWSGESERATSVLQQAKVIALHIRLDSRTFASKHGQGDPVLEESWRRTWWELYVVDGLFAGIRHWPTFSLWTQGVEVELPNEEDNYTDSVILPPKTLSDYDNRGFEDVEVSFSSYTYLIDAIRILGTVLGAGDIAGGSALSLVKNAEANIMSWYLHLPQSKRDPVRPDGIVDEILFRAHMVINTAATHLHRPRSMLHYSTMELLCSKYAPPLPAEVISPDENHHNRHTHKAIHAAKTFIDLLTVSTSPITHSPFVMCMGSMAMATHMSGCEYLLRGSDYTHARDRVRMFLGILKAFKSIWPQATKWSSEISLMAKAVFENRDAHGELTVESIRTIPQVEQRVFTDSLVPESGNAPTGGSLDFMLADVISDAI</sequence>
<dbReference type="Gene3D" id="4.10.240.10">
    <property type="entry name" value="Zn(2)-C6 fungal-type DNA-binding domain"/>
    <property type="match status" value="1"/>
</dbReference>
<keyword evidence="2" id="KW-0539">Nucleus</keyword>
<dbReference type="OrthoDB" id="10067394at2759"/>
<keyword evidence="1" id="KW-0479">Metal-binding</keyword>
<evidence type="ECO:0000256" key="3">
    <source>
        <dbReference type="SAM" id="MobiDB-lite"/>
    </source>
</evidence>
<dbReference type="SMART" id="SM00066">
    <property type="entry name" value="GAL4"/>
    <property type="match status" value="1"/>
</dbReference>
<dbReference type="Pfam" id="PF04082">
    <property type="entry name" value="Fungal_trans"/>
    <property type="match status" value="1"/>
</dbReference>
<protein>
    <recommendedName>
        <fullName evidence="4">Zn(2)-C6 fungal-type domain-containing protein</fullName>
    </recommendedName>
</protein>
<evidence type="ECO:0000256" key="1">
    <source>
        <dbReference type="ARBA" id="ARBA00022723"/>
    </source>
</evidence>
<dbReference type="GO" id="GO:0006351">
    <property type="term" value="P:DNA-templated transcription"/>
    <property type="evidence" value="ECO:0007669"/>
    <property type="project" value="InterPro"/>
</dbReference>
<dbReference type="Pfam" id="PF00172">
    <property type="entry name" value="Zn_clus"/>
    <property type="match status" value="1"/>
</dbReference>
<dbReference type="AlphaFoldDB" id="A0A9P9DQA2"/>
<dbReference type="CDD" id="cd00067">
    <property type="entry name" value="GAL4"/>
    <property type="match status" value="1"/>
</dbReference>
<dbReference type="SUPFAM" id="SSF57701">
    <property type="entry name" value="Zn2/Cys6 DNA-binding domain"/>
    <property type="match status" value="1"/>
</dbReference>
<dbReference type="GO" id="GO:0000981">
    <property type="term" value="F:DNA-binding transcription factor activity, RNA polymerase II-specific"/>
    <property type="evidence" value="ECO:0007669"/>
    <property type="project" value="InterPro"/>
</dbReference>
<dbReference type="PANTHER" id="PTHR47431:SF4">
    <property type="entry name" value="ZN(II)2CYS6 TRANSCRIPTION FACTOR (EUROFUNG)"/>
    <property type="match status" value="1"/>
</dbReference>
<feature type="compositionally biased region" description="Polar residues" evidence="3">
    <location>
        <begin position="24"/>
        <end position="41"/>
    </location>
</feature>
<name>A0A9P9DQA2_9HYPO</name>
<dbReference type="InterPro" id="IPR001138">
    <property type="entry name" value="Zn2Cys6_DnaBD"/>
</dbReference>
<feature type="region of interest" description="Disordered" evidence="3">
    <location>
        <begin position="1"/>
        <end position="48"/>
    </location>
</feature>
<dbReference type="PANTHER" id="PTHR47431">
    <property type="entry name" value="ZN(II)2CYS6 TRANSCRIPTION FACTOR (EUROFUNG)-RELATED"/>
    <property type="match status" value="1"/>
</dbReference>
<reference evidence="5" key="1">
    <citation type="journal article" date="2021" name="Nat. Commun.">
        <title>Genetic determinants of endophytism in the Arabidopsis root mycobiome.</title>
        <authorList>
            <person name="Mesny F."/>
            <person name="Miyauchi S."/>
            <person name="Thiergart T."/>
            <person name="Pickel B."/>
            <person name="Atanasova L."/>
            <person name="Karlsson M."/>
            <person name="Huettel B."/>
            <person name="Barry K.W."/>
            <person name="Haridas S."/>
            <person name="Chen C."/>
            <person name="Bauer D."/>
            <person name="Andreopoulos W."/>
            <person name="Pangilinan J."/>
            <person name="LaButti K."/>
            <person name="Riley R."/>
            <person name="Lipzen A."/>
            <person name="Clum A."/>
            <person name="Drula E."/>
            <person name="Henrissat B."/>
            <person name="Kohler A."/>
            <person name="Grigoriev I.V."/>
            <person name="Martin F.M."/>
            <person name="Hacquard S."/>
        </authorList>
    </citation>
    <scope>NUCLEOTIDE SEQUENCE</scope>
    <source>
        <strain evidence="5">MPI-CAGE-AT-0147</strain>
    </source>
</reference>
<dbReference type="Proteomes" id="UP000738349">
    <property type="component" value="Unassembled WGS sequence"/>
</dbReference>
<dbReference type="CDD" id="cd12148">
    <property type="entry name" value="fungal_TF_MHR"/>
    <property type="match status" value="1"/>
</dbReference>